<dbReference type="SUPFAM" id="SSF50129">
    <property type="entry name" value="GroES-like"/>
    <property type="match status" value="1"/>
</dbReference>
<dbReference type="AlphaFoldDB" id="A0A1H6Z1C5"/>
<dbReference type="Pfam" id="PF00107">
    <property type="entry name" value="ADH_zinc_N"/>
    <property type="match status" value="1"/>
</dbReference>
<dbReference type="InterPro" id="IPR011032">
    <property type="entry name" value="GroES-like_sf"/>
</dbReference>
<dbReference type="Pfam" id="PF08240">
    <property type="entry name" value="ADH_N"/>
    <property type="match status" value="1"/>
</dbReference>
<dbReference type="PANTHER" id="PTHR45033:SF3">
    <property type="entry name" value="DEHYDROGENASE, PUTATIVE (AFU_ORTHOLOGUE AFUA_2G13270)-RELATED"/>
    <property type="match status" value="1"/>
</dbReference>
<dbReference type="GO" id="GO:0016491">
    <property type="term" value="F:oxidoreductase activity"/>
    <property type="evidence" value="ECO:0007669"/>
    <property type="project" value="InterPro"/>
</dbReference>
<keyword evidence="1" id="KW-0472">Membrane</keyword>
<reference evidence="3 4" key="1">
    <citation type="submission" date="2016-10" db="EMBL/GenBank/DDBJ databases">
        <authorList>
            <person name="de Groot N.N."/>
        </authorList>
    </citation>
    <scope>NUCLEOTIDE SEQUENCE [LARGE SCALE GENOMIC DNA]</scope>
    <source>
        <strain evidence="3 4">DSM 19938</strain>
    </source>
</reference>
<dbReference type="EMBL" id="FNXY01000007">
    <property type="protein sequence ID" value="SEJ43402.1"/>
    <property type="molecule type" value="Genomic_DNA"/>
</dbReference>
<dbReference type="OrthoDB" id="9787435at2"/>
<dbReference type="PANTHER" id="PTHR45033">
    <property type="match status" value="1"/>
</dbReference>
<dbReference type="Gene3D" id="3.40.50.720">
    <property type="entry name" value="NAD(P)-binding Rossmann-like Domain"/>
    <property type="match status" value="1"/>
</dbReference>
<dbReference type="Proteomes" id="UP000199532">
    <property type="component" value="Unassembled WGS sequence"/>
</dbReference>
<dbReference type="InterPro" id="IPR013154">
    <property type="entry name" value="ADH-like_N"/>
</dbReference>
<dbReference type="InterPro" id="IPR013149">
    <property type="entry name" value="ADH-like_C"/>
</dbReference>
<gene>
    <name evidence="3" type="ORF">SAMN04487995_4708</name>
</gene>
<dbReference type="STRING" id="408657.SAMN04487995_4708"/>
<evidence type="ECO:0000313" key="3">
    <source>
        <dbReference type="EMBL" id="SEJ43402.1"/>
    </source>
</evidence>
<sequence length="329" mass="36515">MKAAVLDQSDFSIRIEQIAIPVPKRGEVLIKIKAASLNHHELWTLKEKKQYGDFRIVPGAAGDVVELGADCDKTWLGKKVVINPSRNWGSSKSVYGSDFEILGYPHNGTFAEFVAIEEQYVYEIPSHLSYEEAAALPLAGLTAYRALFTKGELNRKSKILITGIGGGVALWALFFALKMDAKVYVTSGKDDKIKRARQAGASGGVNYKNENWKNELADQADNFDLILDGAAGEGFEILLHLVKSGGRIVNFGRTAGLFPAVNPKLLFSKQITIVGTTMGSDDEFRSMLYYILYHKLRPLIDSVYELDQIQAAFKRMEDSEQFGKIILRI</sequence>
<dbReference type="InterPro" id="IPR036291">
    <property type="entry name" value="NAD(P)-bd_dom_sf"/>
</dbReference>
<evidence type="ECO:0000259" key="2">
    <source>
        <dbReference type="SMART" id="SM00829"/>
    </source>
</evidence>
<feature type="transmembrane region" description="Helical" evidence="1">
    <location>
        <begin position="159"/>
        <end position="177"/>
    </location>
</feature>
<dbReference type="Gene3D" id="3.90.180.10">
    <property type="entry name" value="Medium-chain alcohol dehydrogenases, catalytic domain"/>
    <property type="match status" value="1"/>
</dbReference>
<protein>
    <submittedName>
        <fullName evidence="3">NADPH:quinone reductase</fullName>
    </submittedName>
</protein>
<dbReference type="InterPro" id="IPR020843">
    <property type="entry name" value="ER"/>
</dbReference>
<evidence type="ECO:0000256" key="1">
    <source>
        <dbReference type="SAM" id="Phobius"/>
    </source>
</evidence>
<name>A0A1H6Z1C5_9BACT</name>
<keyword evidence="1" id="KW-1133">Transmembrane helix</keyword>
<dbReference type="InterPro" id="IPR052711">
    <property type="entry name" value="Zinc_ADH-like"/>
</dbReference>
<evidence type="ECO:0000313" key="4">
    <source>
        <dbReference type="Proteomes" id="UP000199532"/>
    </source>
</evidence>
<feature type="domain" description="Enoyl reductase (ER)" evidence="2">
    <location>
        <begin position="4"/>
        <end position="327"/>
    </location>
</feature>
<dbReference type="RefSeq" id="WP_090338762.1">
    <property type="nucleotide sequence ID" value="NZ_FNXY01000007.1"/>
</dbReference>
<proteinExistence type="predicted"/>
<dbReference type="SUPFAM" id="SSF51735">
    <property type="entry name" value="NAD(P)-binding Rossmann-fold domains"/>
    <property type="match status" value="1"/>
</dbReference>
<accession>A0A1H6Z1C5</accession>
<dbReference type="SMART" id="SM00829">
    <property type="entry name" value="PKS_ER"/>
    <property type="match status" value="1"/>
</dbReference>
<organism evidence="3 4">
    <name type="scientific">Dyadobacter koreensis</name>
    <dbReference type="NCBI Taxonomy" id="408657"/>
    <lineage>
        <taxon>Bacteria</taxon>
        <taxon>Pseudomonadati</taxon>
        <taxon>Bacteroidota</taxon>
        <taxon>Cytophagia</taxon>
        <taxon>Cytophagales</taxon>
        <taxon>Spirosomataceae</taxon>
        <taxon>Dyadobacter</taxon>
    </lineage>
</organism>
<keyword evidence="4" id="KW-1185">Reference proteome</keyword>
<keyword evidence="1" id="KW-0812">Transmembrane</keyword>